<dbReference type="GO" id="GO:0016020">
    <property type="term" value="C:membrane"/>
    <property type="evidence" value="ECO:0007669"/>
    <property type="project" value="UniProtKB-SubCell"/>
</dbReference>
<feature type="transmembrane region" description="Helical" evidence="5">
    <location>
        <begin position="42"/>
        <end position="59"/>
    </location>
</feature>
<keyword evidence="2 5" id="KW-0812">Transmembrane</keyword>
<keyword evidence="3 5" id="KW-1133">Transmembrane helix</keyword>
<evidence type="ECO:0000256" key="1">
    <source>
        <dbReference type="ARBA" id="ARBA00004141"/>
    </source>
</evidence>
<gene>
    <name evidence="7" type="ORF">HMPREF9442_02532</name>
</gene>
<feature type="transmembrane region" description="Helical" evidence="5">
    <location>
        <begin position="212"/>
        <end position="233"/>
    </location>
</feature>
<dbReference type="OrthoDB" id="921851at2"/>
<dbReference type="STRING" id="762982.HMPREF9442_02532"/>
<name>F3QWF0_9BACT</name>
<dbReference type="PANTHER" id="PTHR37422">
    <property type="entry name" value="TEICHURONIC ACID BIOSYNTHESIS PROTEIN TUAE"/>
    <property type="match status" value="1"/>
</dbReference>
<feature type="transmembrane region" description="Helical" evidence="5">
    <location>
        <begin position="95"/>
        <end position="113"/>
    </location>
</feature>
<feature type="transmembrane region" description="Helical" evidence="5">
    <location>
        <begin position="184"/>
        <end position="203"/>
    </location>
</feature>
<feature type="transmembrane region" description="Helical" evidence="5">
    <location>
        <begin position="368"/>
        <end position="401"/>
    </location>
</feature>
<dbReference type="eggNOG" id="ENOG50317P5">
    <property type="taxonomic scope" value="Bacteria"/>
</dbReference>
<sequence>MAIIYVLFAFFVLLTLYDFKKGVLLFMPFKLFFGMNVRLLPSMTVDFAFCLFAISLFGLRRHLFVKEKFPLKKCFVIYSVSYVLNCLYPDMALNYIPRILISVLCFSYVYYCCLQNRKDIYFAVYSYLFFIVLLCGNGLLGPLLSINPLDDYIQSVSNEELSFFSDNDLVRFGRERYRSFIPHAISYGVLCVTLLYLLVWYLLKVARGGKAWIIIGICLLLSGVVICTSRTPILGLFPFVMIFRDMKISFRKIRPFLLILVCFLLLQGDYVLYLLKSVFASDVADDAGGSSTEMRMVQFSIALRFFLQSPLFGQGMEFNPSSFYNEFYGGESVWLPLLTNQGLVGLAGYLFYNVCLYKMARPSPGKNVLYALLLSWLIMRSATSLIGVTDATFLSVFFIIYKWYNIEQHATDNYCSRL</sequence>
<evidence type="ECO:0000313" key="8">
    <source>
        <dbReference type="Proteomes" id="UP000005546"/>
    </source>
</evidence>
<evidence type="ECO:0000256" key="5">
    <source>
        <dbReference type="SAM" id="Phobius"/>
    </source>
</evidence>
<proteinExistence type="predicted"/>
<keyword evidence="4 5" id="KW-0472">Membrane</keyword>
<dbReference type="InterPro" id="IPR051533">
    <property type="entry name" value="WaaL-like"/>
</dbReference>
<evidence type="ECO:0000256" key="4">
    <source>
        <dbReference type="ARBA" id="ARBA00023136"/>
    </source>
</evidence>
<feature type="transmembrane region" description="Helical" evidence="5">
    <location>
        <begin position="296"/>
        <end position="313"/>
    </location>
</feature>
<organism evidence="7 8">
    <name type="scientific">Paraprevotella xylaniphila YIT 11841</name>
    <dbReference type="NCBI Taxonomy" id="762982"/>
    <lineage>
        <taxon>Bacteria</taxon>
        <taxon>Pseudomonadati</taxon>
        <taxon>Bacteroidota</taxon>
        <taxon>Bacteroidia</taxon>
        <taxon>Bacteroidales</taxon>
        <taxon>Prevotellaceae</taxon>
        <taxon>Paraprevotella</taxon>
    </lineage>
</organism>
<accession>F3QWF0</accession>
<dbReference type="InterPro" id="IPR007016">
    <property type="entry name" value="O-antigen_ligase-rel_domated"/>
</dbReference>
<protein>
    <submittedName>
        <fullName evidence="7">Conserved domain protein</fullName>
    </submittedName>
</protein>
<dbReference type="AlphaFoldDB" id="F3QWF0"/>
<reference evidence="7 8" key="1">
    <citation type="submission" date="2011-02" db="EMBL/GenBank/DDBJ databases">
        <authorList>
            <person name="Weinstock G."/>
            <person name="Sodergren E."/>
            <person name="Clifton S."/>
            <person name="Fulton L."/>
            <person name="Fulton B."/>
            <person name="Courtney L."/>
            <person name="Fronick C."/>
            <person name="Harrison M."/>
            <person name="Strong C."/>
            <person name="Farmer C."/>
            <person name="Delahaunty K."/>
            <person name="Markovic C."/>
            <person name="Hall O."/>
            <person name="Minx P."/>
            <person name="Tomlinson C."/>
            <person name="Mitreva M."/>
            <person name="Hou S."/>
            <person name="Chen J."/>
            <person name="Wollam A."/>
            <person name="Pepin K.H."/>
            <person name="Johnson M."/>
            <person name="Bhonagiri V."/>
            <person name="Zhang X."/>
            <person name="Suruliraj S."/>
            <person name="Warren W."/>
            <person name="Chinwalla A."/>
            <person name="Mardis E.R."/>
            <person name="Wilson R.K."/>
        </authorList>
    </citation>
    <scope>NUCLEOTIDE SEQUENCE [LARGE SCALE GENOMIC DNA]</scope>
    <source>
        <strain evidence="7 8">YIT 11841</strain>
    </source>
</reference>
<dbReference type="RefSeq" id="WP_008628542.1">
    <property type="nucleotide sequence ID" value="NZ_GL883870.1"/>
</dbReference>
<comment type="subcellular location">
    <subcellularLocation>
        <location evidence="1">Membrane</location>
        <topology evidence="1">Multi-pass membrane protein</topology>
    </subcellularLocation>
</comment>
<feature type="transmembrane region" description="Helical" evidence="5">
    <location>
        <begin position="333"/>
        <end position="356"/>
    </location>
</feature>
<dbReference type="EMBL" id="AFBR01000072">
    <property type="protein sequence ID" value="EGG52032.1"/>
    <property type="molecule type" value="Genomic_DNA"/>
</dbReference>
<evidence type="ECO:0000256" key="2">
    <source>
        <dbReference type="ARBA" id="ARBA00022692"/>
    </source>
</evidence>
<dbReference type="Proteomes" id="UP000005546">
    <property type="component" value="Unassembled WGS sequence"/>
</dbReference>
<feature type="domain" description="O-antigen ligase-related" evidence="6">
    <location>
        <begin position="217"/>
        <end position="350"/>
    </location>
</feature>
<feature type="transmembrane region" description="Helical" evidence="5">
    <location>
        <begin position="71"/>
        <end position="89"/>
    </location>
</feature>
<feature type="transmembrane region" description="Helical" evidence="5">
    <location>
        <begin position="120"/>
        <end position="140"/>
    </location>
</feature>
<feature type="transmembrane region" description="Helical" evidence="5">
    <location>
        <begin position="253"/>
        <end position="275"/>
    </location>
</feature>
<evidence type="ECO:0000256" key="3">
    <source>
        <dbReference type="ARBA" id="ARBA00022989"/>
    </source>
</evidence>
<evidence type="ECO:0000313" key="7">
    <source>
        <dbReference type="EMBL" id="EGG52032.1"/>
    </source>
</evidence>
<keyword evidence="8" id="KW-1185">Reference proteome</keyword>
<evidence type="ECO:0000259" key="6">
    <source>
        <dbReference type="Pfam" id="PF04932"/>
    </source>
</evidence>
<dbReference type="HOGENOM" id="CLU_656961_0_0_10"/>
<dbReference type="Pfam" id="PF04932">
    <property type="entry name" value="Wzy_C"/>
    <property type="match status" value="1"/>
</dbReference>
<comment type="caution">
    <text evidence="7">The sequence shown here is derived from an EMBL/GenBank/DDBJ whole genome shotgun (WGS) entry which is preliminary data.</text>
</comment>
<dbReference type="PANTHER" id="PTHR37422:SF13">
    <property type="entry name" value="LIPOPOLYSACCHARIDE BIOSYNTHESIS PROTEIN PA4999-RELATED"/>
    <property type="match status" value="1"/>
</dbReference>